<evidence type="ECO:0000259" key="6">
    <source>
        <dbReference type="Pfam" id="PF00294"/>
    </source>
</evidence>
<evidence type="ECO:0000256" key="2">
    <source>
        <dbReference type="ARBA" id="ARBA00022679"/>
    </source>
</evidence>
<dbReference type="InterPro" id="IPR002173">
    <property type="entry name" value="Carboh/pur_kinase_PfkB_CS"/>
</dbReference>
<dbReference type="Pfam" id="PF00294">
    <property type="entry name" value="PfkB"/>
    <property type="match status" value="1"/>
</dbReference>
<gene>
    <name evidence="7" type="ORF">ACGFYS_35220</name>
</gene>
<dbReference type="Gene3D" id="3.40.1190.20">
    <property type="match status" value="1"/>
</dbReference>
<sequence>MTDLVTLGEAMLAVSLSEAGPLFPGATARLSFAGAEATVAIGVCRQGHRAAWTGVVGADAAGTMILTALRAEGVDATHVRVDPSLPTGLMLRQRRTSDRILAAYYRKGQAGAGLSPEDVDPDLIAGAHILHVTGITPALGPGPLEAVRHAVAVARTAGTTVSLDVNYRSTLWSPAEATAVLRPLAQEADIVFAGLDEAGLLVEATGAAHTARALAELGPRQCVIKLGADGALALVDDEVFVQAAVPVTAVDPIGAGDSFVAGYLSGLLDGAAPAERLRTAAICGAFSVSVPGDWEGLPRRAEGSLLTGDDIRR</sequence>
<evidence type="ECO:0000256" key="4">
    <source>
        <dbReference type="ARBA" id="ARBA00022777"/>
    </source>
</evidence>
<protein>
    <submittedName>
        <fullName evidence="7">Sugar kinase</fullName>
    </submittedName>
</protein>
<dbReference type="PROSITE" id="PS00584">
    <property type="entry name" value="PFKB_KINASES_2"/>
    <property type="match status" value="1"/>
</dbReference>
<evidence type="ECO:0000256" key="1">
    <source>
        <dbReference type="ARBA" id="ARBA00010688"/>
    </source>
</evidence>
<evidence type="ECO:0000313" key="8">
    <source>
        <dbReference type="Proteomes" id="UP001604282"/>
    </source>
</evidence>
<keyword evidence="8" id="KW-1185">Reference proteome</keyword>
<keyword evidence="2" id="KW-0808">Transferase</keyword>
<evidence type="ECO:0000256" key="3">
    <source>
        <dbReference type="ARBA" id="ARBA00022741"/>
    </source>
</evidence>
<dbReference type="SUPFAM" id="SSF53613">
    <property type="entry name" value="Ribokinase-like"/>
    <property type="match status" value="1"/>
</dbReference>
<proteinExistence type="inferred from homology"/>
<dbReference type="CDD" id="cd01166">
    <property type="entry name" value="KdgK"/>
    <property type="match status" value="1"/>
</dbReference>
<dbReference type="PANTHER" id="PTHR43085:SF1">
    <property type="entry name" value="PSEUDOURIDINE KINASE-RELATED"/>
    <property type="match status" value="1"/>
</dbReference>
<organism evidence="7 8">
    <name type="scientific">Streptomyces omiyaensis</name>
    <dbReference type="NCBI Taxonomy" id="68247"/>
    <lineage>
        <taxon>Bacteria</taxon>
        <taxon>Bacillati</taxon>
        <taxon>Actinomycetota</taxon>
        <taxon>Actinomycetes</taxon>
        <taxon>Kitasatosporales</taxon>
        <taxon>Streptomycetaceae</taxon>
        <taxon>Streptomyces</taxon>
    </lineage>
</organism>
<dbReference type="EMBL" id="JBICZW010000041">
    <property type="protein sequence ID" value="MFG3194168.1"/>
    <property type="molecule type" value="Genomic_DNA"/>
</dbReference>
<dbReference type="Proteomes" id="UP001604282">
    <property type="component" value="Unassembled WGS sequence"/>
</dbReference>
<evidence type="ECO:0000256" key="5">
    <source>
        <dbReference type="ARBA" id="ARBA00022840"/>
    </source>
</evidence>
<comment type="caution">
    <text evidence="7">The sequence shown here is derived from an EMBL/GenBank/DDBJ whole genome shotgun (WGS) entry which is preliminary data.</text>
</comment>
<keyword evidence="4 7" id="KW-0418">Kinase</keyword>
<accession>A0ABW7C488</accession>
<evidence type="ECO:0000313" key="7">
    <source>
        <dbReference type="EMBL" id="MFG3194168.1"/>
    </source>
</evidence>
<feature type="domain" description="Carbohydrate kinase PfkB" evidence="6">
    <location>
        <begin position="1"/>
        <end position="297"/>
    </location>
</feature>
<name>A0ABW7C488_9ACTN</name>
<dbReference type="RefSeq" id="WP_189853192.1">
    <property type="nucleotide sequence ID" value="NZ_BMVV01000035.1"/>
</dbReference>
<dbReference type="GO" id="GO:0016301">
    <property type="term" value="F:kinase activity"/>
    <property type="evidence" value="ECO:0007669"/>
    <property type="project" value="UniProtKB-KW"/>
</dbReference>
<keyword evidence="5" id="KW-0067">ATP-binding</keyword>
<dbReference type="InterPro" id="IPR011611">
    <property type="entry name" value="PfkB_dom"/>
</dbReference>
<dbReference type="InterPro" id="IPR029056">
    <property type="entry name" value="Ribokinase-like"/>
</dbReference>
<dbReference type="InterPro" id="IPR050306">
    <property type="entry name" value="PfkB_Carbo_kinase"/>
</dbReference>
<keyword evidence="3" id="KW-0547">Nucleotide-binding</keyword>
<dbReference type="PANTHER" id="PTHR43085">
    <property type="entry name" value="HEXOKINASE FAMILY MEMBER"/>
    <property type="match status" value="1"/>
</dbReference>
<comment type="similarity">
    <text evidence="1">Belongs to the carbohydrate kinase PfkB family.</text>
</comment>
<reference evidence="7 8" key="1">
    <citation type="submission" date="2024-10" db="EMBL/GenBank/DDBJ databases">
        <title>The Natural Products Discovery Center: Release of the First 8490 Sequenced Strains for Exploring Actinobacteria Biosynthetic Diversity.</title>
        <authorList>
            <person name="Kalkreuter E."/>
            <person name="Kautsar S.A."/>
            <person name="Yang D."/>
            <person name="Bader C.D."/>
            <person name="Teijaro C.N."/>
            <person name="Fluegel L."/>
            <person name="Davis C.M."/>
            <person name="Simpson J.R."/>
            <person name="Lauterbach L."/>
            <person name="Steele A.D."/>
            <person name="Gui C."/>
            <person name="Meng S."/>
            <person name="Li G."/>
            <person name="Viehrig K."/>
            <person name="Ye F."/>
            <person name="Su P."/>
            <person name="Kiefer A.F."/>
            <person name="Nichols A."/>
            <person name="Cepeda A.J."/>
            <person name="Yan W."/>
            <person name="Fan B."/>
            <person name="Jiang Y."/>
            <person name="Adhikari A."/>
            <person name="Zheng C.-J."/>
            <person name="Schuster L."/>
            <person name="Cowan T.M."/>
            <person name="Smanski M.J."/>
            <person name="Chevrette M.G."/>
            <person name="De Carvalho L.P.S."/>
            <person name="Shen B."/>
        </authorList>
    </citation>
    <scope>NUCLEOTIDE SEQUENCE [LARGE SCALE GENOMIC DNA]</scope>
    <source>
        <strain evidence="7 8">NPDC048229</strain>
    </source>
</reference>